<dbReference type="InterPro" id="IPR011701">
    <property type="entry name" value="MFS"/>
</dbReference>
<keyword evidence="4 6" id="KW-1133">Transmembrane helix</keyword>
<evidence type="ECO:0000256" key="2">
    <source>
        <dbReference type="ARBA" id="ARBA00022475"/>
    </source>
</evidence>
<dbReference type="PANTHER" id="PTHR43124:SF3">
    <property type="entry name" value="CHLORAMPHENICOL EFFLUX PUMP RV0191"/>
    <property type="match status" value="1"/>
</dbReference>
<feature type="transmembrane region" description="Helical" evidence="6">
    <location>
        <begin position="393"/>
        <end position="415"/>
    </location>
</feature>
<feature type="transmembrane region" description="Helical" evidence="6">
    <location>
        <begin position="143"/>
        <end position="168"/>
    </location>
</feature>
<dbReference type="Proteomes" id="UP001620409">
    <property type="component" value="Unassembled WGS sequence"/>
</dbReference>
<gene>
    <name evidence="8" type="ORF">ISP18_18165</name>
</gene>
<feature type="transmembrane region" description="Helical" evidence="6">
    <location>
        <begin position="111"/>
        <end position="131"/>
    </location>
</feature>
<protein>
    <submittedName>
        <fullName evidence="8">MFS transporter</fullName>
    </submittedName>
</protein>
<comment type="caution">
    <text evidence="8">The sequence shown here is derived from an EMBL/GenBank/DDBJ whole genome shotgun (WGS) entry which is preliminary data.</text>
</comment>
<feature type="transmembrane region" description="Helical" evidence="6">
    <location>
        <begin position="84"/>
        <end position="105"/>
    </location>
</feature>
<proteinExistence type="predicted"/>
<evidence type="ECO:0000313" key="8">
    <source>
        <dbReference type="EMBL" id="MFK2856538.1"/>
    </source>
</evidence>
<dbReference type="RefSeq" id="WP_380015461.1">
    <property type="nucleotide sequence ID" value="NZ_JADIKI010000023.1"/>
</dbReference>
<feature type="transmembrane region" description="Helical" evidence="6">
    <location>
        <begin position="232"/>
        <end position="252"/>
    </location>
</feature>
<feature type="transmembrane region" description="Helical" evidence="6">
    <location>
        <begin position="299"/>
        <end position="316"/>
    </location>
</feature>
<organism evidence="8 9">
    <name type="scientific">Dyella humi</name>
    <dbReference type="NCBI Taxonomy" id="1770547"/>
    <lineage>
        <taxon>Bacteria</taxon>
        <taxon>Pseudomonadati</taxon>
        <taxon>Pseudomonadota</taxon>
        <taxon>Gammaproteobacteria</taxon>
        <taxon>Lysobacterales</taxon>
        <taxon>Rhodanobacteraceae</taxon>
        <taxon>Dyella</taxon>
    </lineage>
</organism>
<dbReference type="InterPro" id="IPR050189">
    <property type="entry name" value="MFS_Efflux_Transporters"/>
</dbReference>
<dbReference type="PROSITE" id="PS50850">
    <property type="entry name" value="MFS"/>
    <property type="match status" value="1"/>
</dbReference>
<feature type="transmembrane region" description="Helical" evidence="6">
    <location>
        <begin position="359"/>
        <end position="381"/>
    </location>
</feature>
<feature type="transmembrane region" description="Helical" evidence="6">
    <location>
        <begin position="52"/>
        <end position="72"/>
    </location>
</feature>
<dbReference type="InterPro" id="IPR020846">
    <property type="entry name" value="MFS_dom"/>
</dbReference>
<evidence type="ECO:0000259" key="7">
    <source>
        <dbReference type="PROSITE" id="PS50850"/>
    </source>
</evidence>
<evidence type="ECO:0000256" key="4">
    <source>
        <dbReference type="ARBA" id="ARBA00022989"/>
    </source>
</evidence>
<dbReference type="InterPro" id="IPR036259">
    <property type="entry name" value="MFS_trans_sf"/>
</dbReference>
<sequence>MQLSDSRSNSASTPTSLIALLALGHCMAFIDRNLPAVAAPLLKTDLGLSDTQLGLLDGPAFALLYVIGMLASWPLAHSPQRLRLLAGCIATWMLGMVVFACGHALATLMVARALVGLGQAAFVPLALGLIVECSAPQWRGRCVAVFTAASTTGRSLSLLLGGLVLAWLAKWAPAPALAHWRLLFLAMAAPNLVLMVLLVCRAEPRATPFPPAGHVFKQILASFRGQSRLMSMYLCGAGASVLVVQTIGAWAPSVLHREQGLTPATASLAFGASLLIASPLGHFIAGILVDKRGERRSPLTIVAGALLLVMPMLAVIPLTSSSVAACALLALASLVGGTAAVAALAGLPAMLSPSQRDAGLRVFLAFITLVGVALGPFMAGVVSDARGLGGHGLSSALSEVCMVAAIAGVVASLLARSGRRPVAAEAAR</sequence>
<evidence type="ECO:0000313" key="9">
    <source>
        <dbReference type="Proteomes" id="UP001620409"/>
    </source>
</evidence>
<feature type="transmembrane region" description="Helical" evidence="6">
    <location>
        <begin position="322"/>
        <end position="347"/>
    </location>
</feature>
<keyword evidence="2" id="KW-1003">Cell membrane</keyword>
<comment type="subcellular location">
    <subcellularLocation>
        <location evidence="1">Cell membrane</location>
        <topology evidence="1">Multi-pass membrane protein</topology>
    </subcellularLocation>
</comment>
<dbReference type="PANTHER" id="PTHR43124">
    <property type="entry name" value="PURINE EFFLUX PUMP PBUE"/>
    <property type="match status" value="1"/>
</dbReference>
<keyword evidence="5 6" id="KW-0472">Membrane</keyword>
<dbReference type="Pfam" id="PF07690">
    <property type="entry name" value="MFS_1"/>
    <property type="match status" value="1"/>
</dbReference>
<feature type="domain" description="Major facilitator superfamily (MFS) profile" evidence="7">
    <location>
        <begin position="17"/>
        <end position="419"/>
    </location>
</feature>
<evidence type="ECO:0000256" key="5">
    <source>
        <dbReference type="ARBA" id="ARBA00023136"/>
    </source>
</evidence>
<keyword evidence="9" id="KW-1185">Reference proteome</keyword>
<evidence type="ECO:0000256" key="3">
    <source>
        <dbReference type="ARBA" id="ARBA00022692"/>
    </source>
</evidence>
<dbReference type="SUPFAM" id="SSF103473">
    <property type="entry name" value="MFS general substrate transporter"/>
    <property type="match status" value="1"/>
</dbReference>
<feature type="transmembrane region" description="Helical" evidence="6">
    <location>
        <begin position="180"/>
        <end position="200"/>
    </location>
</feature>
<reference evidence="8 9" key="1">
    <citation type="submission" date="2020-10" db="EMBL/GenBank/DDBJ databases">
        <title>Phylogeny of dyella-like bacteria.</title>
        <authorList>
            <person name="Fu J."/>
        </authorList>
    </citation>
    <scope>NUCLEOTIDE SEQUENCE [LARGE SCALE GENOMIC DNA]</scope>
    <source>
        <strain evidence="8 9">DHG40</strain>
    </source>
</reference>
<dbReference type="EMBL" id="JADIKI010000023">
    <property type="protein sequence ID" value="MFK2856538.1"/>
    <property type="molecule type" value="Genomic_DNA"/>
</dbReference>
<accession>A0ABW8IMT5</accession>
<name>A0ABW8IMT5_9GAMM</name>
<dbReference type="Gene3D" id="1.20.1250.20">
    <property type="entry name" value="MFS general substrate transporter like domains"/>
    <property type="match status" value="2"/>
</dbReference>
<feature type="transmembrane region" description="Helical" evidence="6">
    <location>
        <begin position="264"/>
        <end position="287"/>
    </location>
</feature>
<keyword evidence="3 6" id="KW-0812">Transmembrane</keyword>
<evidence type="ECO:0000256" key="6">
    <source>
        <dbReference type="SAM" id="Phobius"/>
    </source>
</evidence>
<evidence type="ECO:0000256" key="1">
    <source>
        <dbReference type="ARBA" id="ARBA00004651"/>
    </source>
</evidence>